<dbReference type="EMBL" id="MFJF01000032">
    <property type="protein sequence ID" value="OGG05513.1"/>
    <property type="molecule type" value="Genomic_DNA"/>
</dbReference>
<organism evidence="1 2">
    <name type="scientific">Candidatus Gottesmanbacteria bacterium RIFCSPHIGHO2_01_FULL_40_15</name>
    <dbReference type="NCBI Taxonomy" id="1798376"/>
    <lineage>
        <taxon>Bacteria</taxon>
        <taxon>Candidatus Gottesmaniibacteriota</taxon>
    </lineage>
</organism>
<accession>A0A1F5YZJ6</accession>
<dbReference type="InterPro" id="IPR019546">
    <property type="entry name" value="TAT_signal_bac_arc"/>
</dbReference>
<evidence type="ECO:0000313" key="1">
    <source>
        <dbReference type="EMBL" id="OGG05513.1"/>
    </source>
</evidence>
<evidence type="ECO:0000313" key="2">
    <source>
        <dbReference type="Proteomes" id="UP000177354"/>
    </source>
</evidence>
<protein>
    <submittedName>
        <fullName evidence="1">Uncharacterized protein</fullName>
    </submittedName>
</protein>
<proteinExistence type="predicted"/>
<sequence length="333" mass="36276">MADNLEKQSKGGLTRREFIKFGTVTGGAAILSACIPSSALKAAEKTFTAAEGNLASGMSQPLAIKPGDLDPGKYDPNLAIGGIEGAYAAQGFNPGAIEGAAKTADWWNKYGSLAREVLFRLDAATRRPTQYYDFSGEHQSPRPPDEQLEIFYELVDATRLDSNRKMVLNIGPAGTISPIETAINQDQTTVFAVDVGQLPPWEYVPEVAQIPDKENQTSFATFFSLDVFTIDSDRIGGKVFDRVDLFAPNPYQTDVILKGCLLGKRLVMVPDPDIIDLYKLDDLKVKLDAIGCKAELVPMNIGEIRQLTGASHSWALKDFPPDMRFDVLLAASK</sequence>
<dbReference type="NCBIfam" id="TIGR01409">
    <property type="entry name" value="TAT_signal_seq"/>
    <property type="match status" value="1"/>
</dbReference>
<reference evidence="1 2" key="1">
    <citation type="journal article" date="2016" name="Nat. Commun.">
        <title>Thousands of microbial genomes shed light on interconnected biogeochemical processes in an aquifer system.</title>
        <authorList>
            <person name="Anantharaman K."/>
            <person name="Brown C.T."/>
            <person name="Hug L.A."/>
            <person name="Sharon I."/>
            <person name="Castelle C.J."/>
            <person name="Probst A.J."/>
            <person name="Thomas B.C."/>
            <person name="Singh A."/>
            <person name="Wilkins M.J."/>
            <person name="Karaoz U."/>
            <person name="Brodie E.L."/>
            <person name="Williams K.H."/>
            <person name="Hubbard S.S."/>
            <person name="Banfield J.F."/>
        </authorList>
    </citation>
    <scope>NUCLEOTIDE SEQUENCE [LARGE SCALE GENOMIC DNA]</scope>
</reference>
<dbReference type="AlphaFoldDB" id="A0A1F5YZJ6"/>
<gene>
    <name evidence="1" type="ORF">A2777_04545</name>
</gene>
<comment type="caution">
    <text evidence="1">The sequence shown here is derived from an EMBL/GenBank/DDBJ whole genome shotgun (WGS) entry which is preliminary data.</text>
</comment>
<name>A0A1F5YZJ6_9BACT</name>
<dbReference type="PROSITE" id="PS51318">
    <property type="entry name" value="TAT"/>
    <property type="match status" value="1"/>
</dbReference>
<dbReference type="PROSITE" id="PS51257">
    <property type="entry name" value="PROKAR_LIPOPROTEIN"/>
    <property type="match status" value="1"/>
</dbReference>
<dbReference type="InterPro" id="IPR006311">
    <property type="entry name" value="TAT_signal"/>
</dbReference>
<dbReference type="Proteomes" id="UP000177354">
    <property type="component" value="Unassembled WGS sequence"/>
</dbReference>